<dbReference type="Pfam" id="PF26593">
    <property type="entry name" value="TraC-like"/>
    <property type="match status" value="1"/>
</dbReference>
<evidence type="ECO:0000259" key="1">
    <source>
        <dbReference type="Pfam" id="PF26593"/>
    </source>
</evidence>
<reference evidence="2 3" key="1">
    <citation type="submission" date="2019-12" db="EMBL/GenBank/DDBJ databases">
        <title>Whole-genome analyses of novel actinobacteria.</title>
        <authorList>
            <person name="Sahin N."/>
            <person name="Saygin H."/>
        </authorList>
    </citation>
    <scope>NUCLEOTIDE SEQUENCE [LARGE SCALE GENOMIC DNA]</scope>
    <source>
        <strain evidence="2 3">KC615</strain>
    </source>
</reference>
<accession>A0A6I4VRJ5</accession>
<dbReference type="RefSeq" id="WP_160800384.1">
    <property type="nucleotide sequence ID" value="NZ_WUUL01000002.1"/>
</dbReference>
<feature type="domain" description="TraC-like" evidence="1">
    <location>
        <begin position="16"/>
        <end position="121"/>
    </location>
</feature>
<organism evidence="2 3">
    <name type="scientific">Shimazuella alba</name>
    <dbReference type="NCBI Taxonomy" id="2690964"/>
    <lineage>
        <taxon>Bacteria</taxon>
        <taxon>Bacillati</taxon>
        <taxon>Bacillota</taxon>
        <taxon>Bacilli</taxon>
        <taxon>Bacillales</taxon>
        <taxon>Thermoactinomycetaceae</taxon>
        <taxon>Shimazuella</taxon>
    </lineage>
</organism>
<dbReference type="InterPro" id="IPR058596">
    <property type="entry name" value="TraC-like_dom"/>
</dbReference>
<keyword evidence="3" id="KW-1185">Reference proteome</keyword>
<dbReference type="Proteomes" id="UP000430692">
    <property type="component" value="Unassembled WGS sequence"/>
</dbReference>
<protein>
    <recommendedName>
        <fullName evidence="1">TraC-like domain-containing protein</fullName>
    </recommendedName>
</protein>
<gene>
    <name evidence="2" type="ORF">GSM42_04750</name>
</gene>
<comment type="caution">
    <text evidence="2">The sequence shown here is derived from an EMBL/GenBank/DDBJ whole genome shotgun (WGS) entry which is preliminary data.</text>
</comment>
<sequence>MQNAQSLIPIKGIYNEMIETTDKRLIKVLSVSAVNTHLMSYSEEKEVLEGYEAFLRGLRYPVQIARVAEPMDLEEYILQLKEKLKQLQNPYKKEMLSSYINYTKTLQEDRDMIRRSRYVILDEPFSSEHVKEDAIAKLKQKTRDITLAIEDMLYRHKLQVRELMNHELAKYIHMFFDYENAQLSAGNYQKEYPYIIGQGNLMKAVDQYRSREGS</sequence>
<dbReference type="AlphaFoldDB" id="A0A6I4VRJ5"/>
<dbReference type="EMBL" id="WUUL01000002">
    <property type="protein sequence ID" value="MXQ53051.1"/>
    <property type="molecule type" value="Genomic_DNA"/>
</dbReference>
<proteinExistence type="predicted"/>
<name>A0A6I4VRJ5_9BACL</name>
<evidence type="ECO:0000313" key="3">
    <source>
        <dbReference type="Proteomes" id="UP000430692"/>
    </source>
</evidence>
<evidence type="ECO:0000313" key="2">
    <source>
        <dbReference type="EMBL" id="MXQ53051.1"/>
    </source>
</evidence>